<sequence length="56" mass="6576">MRSKTFLRHSWLITPLGDILCLRALKTWLKIYSNPHDTKILRGLYSAFLIHFAGFN</sequence>
<dbReference type="EMBL" id="BK015191">
    <property type="protein sequence ID" value="DAD95368.1"/>
    <property type="molecule type" value="Genomic_DNA"/>
</dbReference>
<evidence type="ECO:0000313" key="1">
    <source>
        <dbReference type="EMBL" id="DAD95368.1"/>
    </source>
</evidence>
<proteinExistence type="predicted"/>
<accession>A0A8S5NM99</accession>
<protein>
    <submittedName>
        <fullName evidence="1">Uncharacterized protein</fullName>
    </submittedName>
</protein>
<name>A0A8S5NM99_9CAUD</name>
<reference evidence="1" key="1">
    <citation type="journal article" date="2021" name="Proc. Natl. Acad. Sci. U.S.A.">
        <title>A Catalog of Tens of Thousands of Viruses from Human Metagenomes Reveals Hidden Associations with Chronic Diseases.</title>
        <authorList>
            <person name="Tisza M.J."/>
            <person name="Buck C.B."/>
        </authorList>
    </citation>
    <scope>NUCLEOTIDE SEQUENCE</scope>
    <source>
        <strain evidence="1">CtsNK10</strain>
    </source>
</reference>
<organism evidence="1">
    <name type="scientific">Podoviridae sp. ctsNK10</name>
    <dbReference type="NCBI Taxonomy" id="2826582"/>
    <lineage>
        <taxon>Viruses</taxon>
        <taxon>Duplodnaviria</taxon>
        <taxon>Heunggongvirae</taxon>
        <taxon>Uroviricota</taxon>
        <taxon>Caudoviricetes</taxon>
    </lineage>
</organism>